<dbReference type="Gene3D" id="1.25.40.20">
    <property type="entry name" value="Ankyrin repeat-containing domain"/>
    <property type="match status" value="2"/>
</dbReference>
<accession>A0A0D3L1I8</accession>
<dbReference type="PROSITE" id="PS50297">
    <property type="entry name" value="ANK_REP_REGION"/>
    <property type="match status" value="3"/>
</dbReference>
<name>A0A0D3L1I8_EMIH1</name>
<dbReference type="KEGG" id="ehx:EMIHUDRAFT_431850"/>
<dbReference type="PaxDb" id="2903-EOD41873"/>
<reference evidence="6" key="1">
    <citation type="journal article" date="2013" name="Nature">
        <title>Pan genome of the phytoplankton Emiliania underpins its global distribution.</title>
        <authorList>
            <person name="Read B.A."/>
            <person name="Kegel J."/>
            <person name="Klute M.J."/>
            <person name="Kuo A."/>
            <person name="Lefebvre S.C."/>
            <person name="Maumus F."/>
            <person name="Mayer C."/>
            <person name="Miller J."/>
            <person name="Monier A."/>
            <person name="Salamov A."/>
            <person name="Young J."/>
            <person name="Aguilar M."/>
            <person name="Claverie J.M."/>
            <person name="Frickenhaus S."/>
            <person name="Gonzalez K."/>
            <person name="Herman E.K."/>
            <person name="Lin Y.C."/>
            <person name="Napier J."/>
            <person name="Ogata H."/>
            <person name="Sarno A.F."/>
            <person name="Shmutz J."/>
            <person name="Schroeder D."/>
            <person name="de Vargas C."/>
            <person name="Verret F."/>
            <person name="von Dassow P."/>
            <person name="Valentin K."/>
            <person name="Van de Peer Y."/>
            <person name="Wheeler G."/>
            <person name="Dacks J.B."/>
            <person name="Delwiche C.F."/>
            <person name="Dyhrman S.T."/>
            <person name="Glockner G."/>
            <person name="John U."/>
            <person name="Richards T."/>
            <person name="Worden A.Z."/>
            <person name="Zhang X."/>
            <person name="Grigoriev I.V."/>
            <person name="Allen A.E."/>
            <person name="Bidle K."/>
            <person name="Borodovsky M."/>
            <person name="Bowler C."/>
            <person name="Brownlee C."/>
            <person name="Cock J.M."/>
            <person name="Elias M."/>
            <person name="Gladyshev V.N."/>
            <person name="Groth M."/>
            <person name="Guda C."/>
            <person name="Hadaegh A."/>
            <person name="Iglesias-Rodriguez M.D."/>
            <person name="Jenkins J."/>
            <person name="Jones B.M."/>
            <person name="Lawson T."/>
            <person name="Leese F."/>
            <person name="Lindquist E."/>
            <person name="Lobanov A."/>
            <person name="Lomsadze A."/>
            <person name="Malik S.B."/>
            <person name="Marsh M.E."/>
            <person name="Mackinder L."/>
            <person name="Mock T."/>
            <person name="Mueller-Roeber B."/>
            <person name="Pagarete A."/>
            <person name="Parker M."/>
            <person name="Probert I."/>
            <person name="Quesneville H."/>
            <person name="Raines C."/>
            <person name="Rensing S.A."/>
            <person name="Riano-Pachon D.M."/>
            <person name="Richier S."/>
            <person name="Rokitta S."/>
            <person name="Shiraiwa Y."/>
            <person name="Soanes D.M."/>
            <person name="van der Giezen M."/>
            <person name="Wahlund T.M."/>
            <person name="Williams B."/>
            <person name="Wilson W."/>
            <person name="Wolfe G."/>
            <person name="Wurch L.L."/>
        </authorList>
    </citation>
    <scope>NUCLEOTIDE SEQUENCE</scope>
</reference>
<dbReference type="InterPro" id="IPR036770">
    <property type="entry name" value="Ankyrin_rpt-contain_sf"/>
</dbReference>
<evidence type="ECO:0000256" key="1">
    <source>
        <dbReference type="ARBA" id="ARBA00022737"/>
    </source>
</evidence>
<dbReference type="PROSITE" id="PS50088">
    <property type="entry name" value="ANK_REPEAT"/>
    <property type="match status" value="4"/>
</dbReference>
<proteinExistence type="predicted"/>
<feature type="compositionally biased region" description="Gly residues" evidence="4">
    <location>
        <begin position="101"/>
        <end position="116"/>
    </location>
</feature>
<feature type="repeat" description="ANK" evidence="3">
    <location>
        <begin position="253"/>
        <end position="285"/>
    </location>
</feature>
<evidence type="ECO:0000256" key="4">
    <source>
        <dbReference type="SAM" id="MobiDB-lite"/>
    </source>
</evidence>
<keyword evidence="2 3" id="KW-0040">ANK repeat</keyword>
<feature type="repeat" description="ANK" evidence="3">
    <location>
        <begin position="1"/>
        <end position="27"/>
    </location>
</feature>
<feature type="compositionally biased region" description="Low complexity" evidence="4">
    <location>
        <begin position="132"/>
        <end position="144"/>
    </location>
</feature>
<reference evidence="5" key="2">
    <citation type="submission" date="2024-10" db="UniProtKB">
        <authorList>
            <consortium name="EnsemblProtists"/>
        </authorList>
    </citation>
    <scope>IDENTIFICATION</scope>
</reference>
<dbReference type="EnsemblProtists" id="EOD41873">
    <property type="protein sequence ID" value="EOD41873"/>
    <property type="gene ID" value="EMIHUDRAFT_431850"/>
</dbReference>
<feature type="compositionally biased region" description="Low complexity" evidence="4">
    <location>
        <begin position="167"/>
        <end position="181"/>
    </location>
</feature>
<evidence type="ECO:0000256" key="3">
    <source>
        <dbReference type="PROSITE-ProRule" id="PRU00023"/>
    </source>
</evidence>
<dbReference type="HOGENOM" id="CLU_000134_15_0_1"/>
<feature type="region of interest" description="Disordered" evidence="4">
    <location>
        <begin position="101"/>
        <end position="183"/>
    </location>
</feature>
<dbReference type="SMART" id="SM00248">
    <property type="entry name" value="ANK"/>
    <property type="match status" value="5"/>
</dbReference>
<dbReference type="GeneID" id="17287143"/>
<feature type="repeat" description="ANK" evidence="3">
    <location>
        <begin position="220"/>
        <end position="252"/>
    </location>
</feature>
<sequence>MLAAYQGHERVVDLLLRHGAEVNLQASDGYAALAGAAFNGHPAVVLQLLRAGADMALRTAAGRTALQIAKEKGHTECVAAVKTVLGEVAAERRDAAAVEAGGAGAGSASGGEGGSSGPVPEEIGEAGGAGADGDAASGKGAAAAPTNKPPPDSFDEEDQPLSQRKQTAASSSGGVESGTGEDAVPEEIAEAARQGEEAALLAWLDGGGRVDANFTLRGCERCTLLMTAARQGHERVVELLLQRGAEVNVVDSLGGTAMMYAAHQGRERVVKLLLRHGAEINLQDSYGVTTLTSGWPSCCCSMGRRSTSRTIPASLR</sequence>
<dbReference type="eggNOG" id="KOG0504">
    <property type="taxonomic scope" value="Eukaryota"/>
</dbReference>
<evidence type="ECO:0000313" key="5">
    <source>
        <dbReference type="EnsemblProtists" id="EOD41873"/>
    </source>
</evidence>
<protein>
    <submittedName>
        <fullName evidence="5">Uncharacterized protein</fullName>
    </submittedName>
</protein>
<dbReference type="PANTHER" id="PTHR24198:SF165">
    <property type="entry name" value="ANKYRIN REPEAT-CONTAINING PROTEIN-RELATED"/>
    <property type="match status" value="1"/>
</dbReference>
<dbReference type="STRING" id="2903.R1E2P4"/>
<evidence type="ECO:0000256" key="2">
    <source>
        <dbReference type="ARBA" id="ARBA00023043"/>
    </source>
</evidence>
<dbReference type="InterPro" id="IPR002110">
    <property type="entry name" value="Ankyrin_rpt"/>
</dbReference>
<dbReference type="RefSeq" id="XP_005794302.1">
    <property type="nucleotide sequence ID" value="XM_005794245.1"/>
</dbReference>
<evidence type="ECO:0000313" key="6">
    <source>
        <dbReference type="Proteomes" id="UP000013827"/>
    </source>
</evidence>
<keyword evidence="6" id="KW-1185">Reference proteome</keyword>
<dbReference type="PANTHER" id="PTHR24198">
    <property type="entry name" value="ANKYRIN REPEAT AND PROTEIN KINASE DOMAIN-CONTAINING PROTEIN"/>
    <property type="match status" value="1"/>
</dbReference>
<dbReference type="AlphaFoldDB" id="A0A0D3L1I8"/>
<dbReference type="Proteomes" id="UP000013827">
    <property type="component" value="Unassembled WGS sequence"/>
</dbReference>
<keyword evidence="1" id="KW-0677">Repeat</keyword>
<feature type="repeat" description="ANK" evidence="3">
    <location>
        <begin position="28"/>
        <end position="60"/>
    </location>
</feature>
<dbReference type="PRINTS" id="PR01415">
    <property type="entry name" value="ANKYRIN"/>
</dbReference>
<organism evidence="5 6">
    <name type="scientific">Emiliania huxleyi (strain CCMP1516)</name>
    <dbReference type="NCBI Taxonomy" id="280463"/>
    <lineage>
        <taxon>Eukaryota</taxon>
        <taxon>Haptista</taxon>
        <taxon>Haptophyta</taxon>
        <taxon>Prymnesiophyceae</taxon>
        <taxon>Isochrysidales</taxon>
        <taxon>Noelaerhabdaceae</taxon>
        <taxon>Emiliania</taxon>
    </lineage>
</organism>
<dbReference type="SUPFAM" id="SSF48403">
    <property type="entry name" value="Ankyrin repeat"/>
    <property type="match status" value="2"/>
</dbReference>
<dbReference type="Pfam" id="PF12796">
    <property type="entry name" value="Ank_2"/>
    <property type="match status" value="2"/>
</dbReference>